<protein>
    <submittedName>
        <fullName evidence="1">Uncharacterized protein</fullName>
    </submittedName>
</protein>
<evidence type="ECO:0000313" key="1">
    <source>
        <dbReference type="EMBL" id="VGO16279.1"/>
    </source>
</evidence>
<dbReference type="Proteomes" id="UP000366872">
    <property type="component" value="Unassembled WGS sequence"/>
</dbReference>
<dbReference type="AlphaFoldDB" id="A0A6C2U8S4"/>
<proteinExistence type="predicted"/>
<gene>
    <name evidence="1" type="ORF">PDESU_04870</name>
</gene>
<dbReference type="EMBL" id="CAAHFG010000003">
    <property type="protein sequence ID" value="VGO16279.1"/>
    <property type="molecule type" value="Genomic_DNA"/>
</dbReference>
<reference evidence="1 2" key="1">
    <citation type="submission" date="2019-04" db="EMBL/GenBank/DDBJ databases">
        <authorList>
            <person name="Van Vliet M D."/>
        </authorList>
    </citation>
    <scope>NUCLEOTIDE SEQUENCE [LARGE SCALE GENOMIC DNA]</scope>
    <source>
        <strain evidence="1 2">F1</strain>
    </source>
</reference>
<evidence type="ECO:0000313" key="2">
    <source>
        <dbReference type="Proteomes" id="UP000366872"/>
    </source>
</evidence>
<sequence length="86" mass="9951">MPKDVVEKSGLPMGLRVFNSRRYRSFQQSDRCAEFVLSADPDKYMNMIGHDDIATESRTVIARLFSESLKFLVRGFCREDRFPVEG</sequence>
<accession>A0A6C2U8S4</accession>
<name>A0A6C2U8S4_PONDE</name>
<keyword evidence="2" id="KW-1185">Reference proteome</keyword>
<organism evidence="1 2">
    <name type="scientific">Pontiella desulfatans</name>
    <dbReference type="NCBI Taxonomy" id="2750659"/>
    <lineage>
        <taxon>Bacteria</taxon>
        <taxon>Pseudomonadati</taxon>
        <taxon>Kiritimatiellota</taxon>
        <taxon>Kiritimatiellia</taxon>
        <taxon>Kiritimatiellales</taxon>
        <taxon>Pontiellaceae</taxon>
        <taxon>Pontiella</taxon>
    </lineage>
</organism>